<dbReference type="InterPro" id="IPR035437">
    <property type="entry name" value="SNase_OB-fold_sf"/>
</dbReference>
<comment type="caution">
    <text evidence="2">The sequence shown here is derived from an EMBL/GenBank/DDBJ whole genome shotgun (WGS) entry which is preliminary data.</text>
</comment>
<dbReference type="PANTHER" id="PTHR16442:SF1">
    <property type="entry name" value="RING FINGER PROTEIN 17"/>
    <property type="match status" value="1"/>
</dbReference>
<feature type="domain" description="Tudor" evidence="1">
    <location>
        <begin position="333"/>
        <end position="391"/>
    </location>
</feature>
<dbReference type="PANTHER" id="PTHR16442">
    <property type="entry name" value="RING FINGER PROTEIN 17"/>
    <property type="match status" value="1"/>
</dbReference>
<gene>
    <name evidence="2" type="ORF">CAMP_LOCUS11575</name>
</gene>
<evidence type="ECO:0000313" key="3">
    <source>
        <dbReference type="Proteomes" id="UP001152747"/>
    </source>
</evidence>
<proteinExistence type="predicted"/>
<dbReference type="Pfam" id="PF00567">
    <property type="entry name" value="TUDOR"/>
    <property type="match status" value="2"/>
</dbReference>
<protein>
    <recommendedName>
        <fullName evidence="1">Tudor domain-containing protein</fullName>
    </recommendedName>
</protein>
<evidence type="ECO:0000259" key="1">
    <source>
        <dbReference type="PROSITE" id="PS50304"/>
    </source>
</evidence>
<dbReference type="OrthoDB" id="5813095at2759"/>
<dbReference type="SUPFAM" id="SSF63748">
    <property type="entry name" value="Tudor/PWWP/MBT"/>
    <property type="match status" value="2"/>
</dbReference>
<dbReference type="PROSITE" id="PS50304">
    <property type="entry name" value="TUDOR"/>
    <property type="match status" value="1"/>
</dbReference>
<dbReference type="Gene3D" id="2.30.30.140">
    <property type="match status" value="1"/>
</dbReference>
<dbReference type="EMBL" id="CANHGI010000004">
    <property type="protein sequence ID" value="CAI5448938.1"/>
    <property type="molecule type" value="Genomic_DNA"/>
</dbReference>
<dbReference type="GO" id="GO:0005737">
    <property type="term" value="C:cytoplasm"/>
    <property type="evidence" value="ECO:0007669"/>
    <property type="project" value="UniProtKB-ARBA"/>
</dbReference>
<dbReference type="AlphaFoldDB" id="A0A9P1IND3"/>
<reference evidence="2" key="1">
    <citation type="submission" date="2022-11" db="EMBL/GenBank/DDBJ databases">
        <authorList>
            <person name="Kikuchi T."/>
        </authorList>
    </citation>
    <scope>NUCLEOTIDE SEQUENCE</scope>
    <source>
        <strain evidence="2">PS1010</strain>
    </source>
</reference>
<name>A0A9P1IND3_9PELO</name>
<evidence type="ECO:0000313" key="2">
    <source>
        <dbReference type="EMBL" id="CAI5448938.1"/>
    </source>
</evidence>
<sequence length="474" mass="55788">MLNNNQIIKRMSIKQTAQVEIIRIISPDSFFIRPINHIANQLVYTEPFRLTPFPEYSIGNFALAPIERRKIGRCLILEKFEVEKCAKVFFVDFGSEFMVHDSCIFKIEIEQCYYPWQVIHVGLARCSPVKEQNWTEEQCRQFEELLNEFQDFEIIATDYDMDNNWDRSTIKVNLFGIPIDGDEKVSIEDIFACSCPFVAKTVLPSNYKDSNLSSEWTQIFIDSTRLNFPEDWQFEEHLNNRDEDEWEMKEIPNFPIENSSNLIGFIDCSSTISPYEMYIRPIHPKNEIISVDEWLIEDYEDFVEFSQDLDDFYKHLINQRPFSYDEIEEYLENGRVFGICSSSSRTNSSWHRIEIYGIQNESVHIKYLDIGGMTHVKLRQVHRLNSKHAKQPPFCVQVKINKIHENEDVFWSADLCQIWADLIPYDVPVQFDEIEMNNDTGNVVSSNLSVLDEDEDSLIEQFVEMSQGRVKYFS</sequence>
<dbReference type="Gene3D" id="2.40.50.90">
    <property type="match status" value="1"/>
</dbReference>
<dbReference type="InterPro" id="IPR002999">
    <property type="entry name" value="Tudor"/>
</dbReference>
<dbReference type="CDD" id="cd20379">
    <property type="entry name" value="Tudor_dTUD-like"/>
    <property type="match status" value="1"/>
</dbReference>
<organism evidence="2 3">
    <name type="scientific">Caenorhabditis angaria</name>
    <dbReference type="NCBI Taxonomy" id="860376"/>
    <lineage>
        <taxon>Eukaryota</taxon>
        <taxon>Metazoa</taxon>
        <taxon>Ecdysozoa</taxon>
        <taxon>Nematoda</taxon>
        <taxon>Chromadorea</taxon>
        <taxon>Rhabditida</taxon>
        <taxon>Rhabditina</taxon>
        <taxon>Rhabditomorpha</taxon>
        <taxon>Rhabditoidea</taxon>
        <taxon>Rhabditidae</taxon>
        <taxon>Peloderinae</taxon>
        <taxon>Caenorhabditis</taxon>
    </lineage>
</organism>
<keyword evidence="3" id="KW-1185">Reference proteome</keyword>
<accession>A0A9P1IND3</accession>
<dbReference type="Proteomes" id="UP001152747">
    <property type="component" value="Unassembled WGS sequence"/>
</dbReference>